<accession>A0A410MA93</accession>
<dbReference type="KEGG" id="hli:HLI_04785"/>
<dbReference type="InterPro" id="IPR018680">
    <property type="entry name" value="DUF2164"/>
</dbReference>
<sequence length="81" mass="9787">MKFELTKEQRQMMVEDIQYFYLNERGEEISEFVADNILEFFKDSLAPHFYNNAVNDAITVLQTQYSSIEEEVRTLERPMRR</sequence>
<proteinExistence type="predicted"/>
<organism evidence="1 2">
    <name type="scientific">Halobacillus litoralis</name>
    <dbReference type="NCBI Taxonomy" id="45668"/>
    <lineage>
        <taxon>Bacteria</taxon>
        <taxon>Bacillati</taxon>
        <taxon>Bacillota</taxon>
        <taxon>Bacilli</taxon>
        <taxon>Bacillales</taxon>
        <taxon>Bacillaceae</taxon>
        <taxon>Halobacillus</taxon>
    </lineage>
</organism>
<name>A0A410MA93_9BACI</name>
<dbReference type="Proteomes" id="UP000287756">
    <property type="component" value="Chromosome"/>
</dbReference>
<dbReference type="RefSeq" id="WP_128523470.1">
    <property type="nucleotide sequence ID" value="NZ_CANLVY010000003.1"/>
</dbReference>
<evidence type="ECO:0000313" key="2">
    <source>
        <dbReference type="Proteomes" id="UP000287756"/>
    </source>
</evidence>
<gene>
    <name evidence="1" type="ORF">HLI_04785</name>
</gene>
<dbReference type="AlphaFoldDB" id="A0A410MA93"/>
<reference evidence="1 2" key="1">
    <citation type="submission" date="2018-01" db="EMBL/GenBank/DDBJ databases">
        <title>The whole genome sequencing and assembly of Halobacillus litoralis ERB031 strain.</title>
        <authorList>
            <person name="Lee S.-J."/>
            <person name="Park M.-K."/>
            <person name="Kim J.-Y."/>
            <person name="Lee Y.-J."/>
            <person name="Yi H."/>
            <person name="Bahn Y.-S."/>
            <person name="Kim J.F."/>
            <person name="Lee D.-W."/>
        </authorList>
    </citation>
    <scope>NUCLEOTIDE SEQUENCE [LARGE SCALE GENOMIC DNA]</scope>
    <source>
        <strain evidence="1 2">ERB 031</strain>
    </source>
</reference>
<evidence type="ECO:0000313" key="1">
    <source>
        <dbReference type="EMBL" id="QAS51590.1"/>
    </source>
</evidence>
<dbReference type="Pfam" id="PF09932">
    <property type="entry name" value="DUF2164"/>
    <property type="match status" value="1"/>
</dbReference>
<dbReference type="EMBL" id="CP026118">
    <property type="protein sequence ID" value="QAS51590.1"/>
    <property type="molecule type" value="Genomic_DNA"/>
</dbReference>
<protein>
    <submittedName>
        <fullName evidence="1">DUF2164 domain-containing protein</fullName>
    </submittedName>
</protein>
<dbReference type="OrthoDB" id="573733at2"/>